<evidence type="ECO:0000313" key="4">
    <source>
        <dbReference type="Proteomes" id="UP000235786"/>
    </source>
</evidence>
<proteinExistence type="predicted"/>
<reference evidence="3 4" key="1">
    <citation type="submission" date="2016-04" db="EMBL/GenBank/DDBJ databases">
        <title>A degradative enzymes factory behind the ericoid mycorrhizal symbiosis.</title>
        <authorList>
            <consortium name="DOE Joint Genome Institute"/>
            <person name="Martino E."/>
            <person name="Morin E."/>
            <person name="Grelet G."/>
            <person name="Kuo A."/>
            <person name="Kohler A."/>
            <person name="Daghino S."/>
            <person name="Barry K."/>
            <person name="Choi C."/>
            <person name="Cichocki N."/>
            <person name="Clum A."/>
            <person name="Copeland A."/>
            <person name="Hainaut M."/>
            <person name="Haridas S."/>
            <person name="Labutti K."/>
            <person name="Lindquist E."/>
            <person name="Lipzen A."/>
            <person name="Khouja H.-R."/>
            <person name="Murat C."/>
            <person name="Ohm R."/>
            <person name="Olson A."/>
            <person name="Spatafora J."/>
            <person name="Veneault-Fourrey C."/>
            <person name="Henrissat B."/>
            <person name="Grigoriev I."/>
            <person name="Martin F."/>
            <person name="Perotto S."/>
        </authorList>
    </citation>
    <scope>NUCLEOTIDE SEQUENCE [LARGE SCALE GENOMIC DNA]</scope>
    <source>
        <strain evidence="3 4">F</strain>
    </source>
</reference>
<dbReference type="PANTHER" id="PTHR35910:SF6">
    <property type="entry name" value="2EXR DOMAIN-CONTAINING PROTEIN"/>
    <property type="match status" value="1"/>
</dbReference>
<evidence type="ECO:0000313" key="3">
    <source>
        <dbReference type="EMBL" id="PMD45795.1"/>
    </source>
</evidence>
<protein>
    <recommendedName>
        <fullName evidence="2">2EXR domain-containing protein</fullName>
    </recommendedName>
</protein>
<dbReference type="EMBL" id="KZ613940">
    <property type="protein sequence ID" value="PMD45795.1"/>
    <property type="molecule type" value="Genomic_DNA"/>
</dbReference>
<feature type="domain" description="2EXR" evidence="2">
    <location>
        <begin position="22"/>
        <end position="120"/>
    </location>
</feature>
<dbReference type="OrthoDB" id="3546385at2759"/>
<dbReference type="InterPro" id="IPR045518">
    <property type="entry name" value="2EXR"/>
</dbReference>
<dbReference type="Pfam" id="PF20150">
    <property type="entry name" value="2EXR"/>
    <property type="match status" value="1"/>
</dbReference>
<evidence type="ECO:0000256" key="1">
    <source>
        <dbReference type="SAM" id="MobiDB-lite"/>
    </source>
</evidence>
<sequence length="357" mass="39835">MPRGRSKKKTPARPPILALSEFQLFPKLLAEIRRMVWSVVIPGQRAIRVVPHRPSKTATKDGTPTYRLRYGPRYFMDHIPTVLLHICKESRTFALERYKPFLGSPCGDLPIYFDFEGDTLFFNSNLEWKFMTDISDEEREAEKKEVLRLAAVVDAMMNELAWHQSSGLDNWSVSSDGEAAPENGSSDDGTADDNGETDGSGYDVDKDSLFGDGGDGAFDSGIACDNDEAEEREIYGDLDSLFGEGKYATRSGGVPYGRNDDGNWDDCDFLDGNSKTKVPEVKKWKEQLRFIALGGETCPNHESLAPFTAVLKVTIERGRAFGLMGLMNDHLLQVFKKGRRAENSAELPIIQFVNQIA</sequence>
<dbReference type="AlphaFoldDB" id="A0A2J6S4V5"/>
<organism evidence="3 4">
    <name type="scientific">Hyaloscypha variabilis (strain UAMH 11265 / GT02V1 / F)</name>
    <name type="common">Meliniomyces variabilis</name>
    <dbReference type="NCBI Taxonomy" id="1149755"/>
    <lineage>
        <taxon>Eukaryota</taxon>
        <taxon>Fungi</taxon>
        <taxon>Dikarya</taxon>
        <taxon>Ascomycota</taxon>
        <taxon>Pezizomycotina</taxon>
        <taxon>Leotiomycetes</taxon>
        <taxon>Helotiales</taxon>
        <taxon>Hyaloscyphaceae</taxon>
        <taxon>Hyaloscypha</taxon>
        <taxon>Hyaloscypha variabilis</taxon>
    </lineage>
</organism>
<accession>A0A2J6S4V5</accession>
<feature type="region of interest" description="Disordered" evidence="1">
    <location>
        <begin position="168"/>
        <end position="206"/>
    </location>
</feature>
<keyword evidence="4" id="KW-1185">Reference proteome</keyword>
<dbReference type="PANTHER" id="PTHR35910">
    <property type="entry name" value="2EXR DOMAIN-CONTAINING PROTEIN"/>
    <property type="match status" value="1"/>
</dbReference>
<dbReference type="Proteomes" id="UP000235786">
    <property type="component" value="Unassembled WGS sequence"/>
</dbReference>
<name>A0A2J6S4V5_HYAVF</name>
<gene>
    <name evidence="3" type="ORF">L207DRAFT_630183</name>
</gene>
<evidence type="ECO:0000259" key="2">
    <source>
        <dbReference type="Pfam" id="PF20150"/>
    </source>
</evidence>